<protein>
    <submittedName>
        <fullName evidence="5">ABC transporter ATP-binding protein</fullName>
    </submittedName>
</protein>
<keyword evidence="3 5" id="KW-0067">ATP-binding</keyword>
<name>A0A849HYU8_9HYPH</name>
<dbReference type="InterPro" id="IPR003439">
    <property type="entry name" value="ABC_transporter-like_ATP-bd"/>
</dbReference>
<dbReference type="SUPFAM" id="SSF52540">
    <property type="entry name" value="P-loop containing nucleoside triphosphate hydrolases"/>
    <property type="match status" value="1"/>
</dbReference>
<dbReference type="Proteomes" id="UP000564885">
    <property type="component" value="Unassembled WGS sequence"/>
</dbReference>
<dbReference type="EMBL" id="JABEPP010000003">
    <property type="protein sequence ID" value="NNM72706.1"/>
    <property type="molecule type" value="Genomic_DNA"/>
</dbReference>
<gene>
    <name evidence="5" type="ORF">HJG44_09960</name>
</gene>
<evidence type="ECO:0000259" key="4">
    <source>
        <dbReference type="PROSITE" id="PS50893"/>
    </source>
</evidence>
<dbReference type="SMART" id="SM00382">
    <property type="entry name" value="AAA"/>
    <property type="match status" value="1"/>
</dbReference>
<dbReference type="InterPro" id="IPR027417">
    <property type="entry name" value="P-loop_NTPase"/>
</dbReference>
<evidence type="ECO:0000313" key="6">
    <source>
        <dbReference type="Proteomes" id="UP000564885"/>
    </source>
</evidence>
<dbReference type="Pfam" id="PF12399">
    <property type="entry name" value="BCA_ABC_TP_C"/>
    <property type="match status" value="1"/>
</dbReference>
<proteinExistence type="predicted"/>
<evidence type="ECO:0000256" key="2">
    <source>
        <dbReference type="ARBA" id="ARBA00022741"/>
    </source>
</evidence>
<sequence>MSGILTVVDAHKRFGGIHAVRGVSLALNSGELLGLFGPNGAGKTTLFNMIAGLYPPTSGRIELASRDVTREPAFRRARAGIGRTFQVCRPFRGLTVAENVLAAIPPGSGVGDDRARAREILDAVGLLPKAEDAAGSLTLGMLKRLEVARALALEPKLLLLDEPLAGLTASETSDLLGFIQGLKARASIILVDHNVRQSLGVCDRAIVMDAGAVIASGSPDTIRRDPGVRRAYLGESAA</sequence>
<dbReference type="AlphaFoldDB" id="A0A849HYU8"/>
<dbReference type="InterPro" id="IPR032823">
    <property type="entry name" value="BCA_ABC_TP_C"/>
</dbReference>
<evidence type="ECO:0000313" key="5">
    <source>
        <dbReference type="EMBL" id="NNM72706.1"/>
    </source>
</evidence>
<reference evidence="5 6" key="1">
    <citation type="submission" date="2020-04" db="EMBL/GenBank/DDBJ databases">
        <title>Enterovirga sp. isolate from soil.</title>
        <authorList>
            <person name="Chea S."/>
            <person name="Kim D.-U."/>
        </authorList>
    </citation>
    <scope>NUCLEOTIDE SEQUENCE [LARGE SCALE GENOMIC DNA]</scope>
    <source>
        <strain evidence="5 6">DB1703</strain>
    </source>
</reference>
<dbReference type="Pfam" id="PF00005">
    <property type="entry name" value="ABC_tran"/>
    <property type="match status" value="1"/>
</dbReference>
<dbReference type="PROSITE" id="PS50893">
    <property type="entry name" value="ABC_TRANSPORTER_2"/>
    <property type="match status" value="1"/>
</dbReference>
<dbReference type="GO" id="GO:0016887">
    <property type="term" value="F:ATP hydrolysis activity"/>
    <property type="evidence" value="ECO:0007669"/>
    <property type="project" value="InterPro"/>
</dbReference>
<keyword evidence="1" id="KW-0813">Transport</keyword>
<keyword evidence="2" id="KW-0547">Nucleotide-binding</keyword>
<dbReference type="Gene3D" id="3.40.50.300">
    <property type="entry name" value="P-loop containing nucleotide triphosphate hydrolases"/>
    <property type="match status" value="1"/>
</dbReference>
<comment type="caution">
    <text evidence="5">The sequence shown here is derived from an EMBL/GenBank/DDBJ whole genome shotgun (WGS) entry which is preliminary data.</text>
</comment>
<dbReference type="RefSeq" id="WP_171218244.1">
    <property type="nucleotide sequence ID" value="NZ_JABEPP010000003.1"/>
</dbReference>
<accession>A0A849HYU8</accession>
<dbReference type="InterPro" id="IPR051120">
    <property type="entry name" value="ABC_AA/LPS_Transport"/>
</dbReference>
<keyword evidence="6" id="KW-1185">Reference proteome</keyword>
<evidence type="ECO:0000256" key="1">
    <source>
        <dbReference type="ARBA" id="ARBA00022448"/>
    </source>
</evidence>
<dbReference type="GO" id="GO:0005524">
    <property type="term" value="F:ATP binding"/>
    <property type="evidence" value="ECO:0007669"/>
    <property type="project" value="UniProtKB-KW"/>
</dbReference>
<dbReference type="InterPro" id="IPR003593">
    <property type="entry name" value="AAA+_ATPase"/>
</dbReference>
<dbReference type="GO" id="GO:0005886">
    <property type="term" value="C:plasma membrane"/>
    <property type="evidence" value="ECO:0007669"/>
    <property type="project" value="TreeGrafter"/>
</dbReference>
<feature type="domain" description="ABC transporter" evidence="4">
    <location>
        <begin position="5"/>
        <end position="235"/>
    </location>
</feature>
<organism evidence="5 6">
    <name type="scientific">Enterovirga aerilata</name>
    <dbReference type="NCBI Taxonomy" id="2730920"/>
    <lineage>
        <taxon>Bacteria</taxon>
        <taxon>Pseudomonadati</taxon>
        <taxon>Pseudomonadota</taxon>
        <taxon>Alphaproteobacteria</taxon>
        <taxon>Hyphomicrobiales</taxon>
        <taxon>Methylobacteriaceae</taxon>
        <taxon>Enterovirga</taxon>
    </lineage>
</organism>
<evidence type="ECO:0000256" key="3">
    <source>
        <dbReference type="ARBA" id="ARBA00022840"/>
    </source>
</evidence>
<dbReference type="PANTHER" id="PTHR45772">
    <property type="entry name" value="CONSERVED COMPONENT OF ABC TRANSPORTER FOR NATURAL AMINO ACIDS-RELATED"/>
    <property type="match status" value="1"/>
</dbReference>